<dbReference type="EMBL" id="MSIE01000056">
    <property type="protein sequence ID" value="OLF13452.1"/>
    <property type="molecule type" value="Genomic_DNA"/>
</dbReference>
<evidence type="ECO:0008006" key="3">
    <source>
        <dbReference type="Google" id="ProtNLM"/>
    </source>
</evidence>
<keyword evidence="2" id="KW-1185">Reference proteome</keyword>
<comment type="caution">
    <text evidence="1">The sequence shown here is derived from an EMBL/GenBank/DDBJ whole genome shotgun (WGS) entry which is preliminary data.</text>
</comment>
<dbReference type="Proteomes" id="UP000185596">
    <property type="component" value="Unassembled WGS sequence"/>
</dbReference>
<evidence type="ECO:0000313" key="2">
    <source>
        <dbReference type="Proteomes" id="UP000185596"/>
    </source>
</evidence>
<dbReference type="AlphaFoldDB" id="A0A1Q8CGK5"/>
<proteinExistence type="predicted"/>
<dbReference type="STRING" id="1912961.BU204_27585"/>
<evidence type="ECO:0000313" key="1">
    <source>
        <dbReference type="EMBL" id="OLF13452.1"/>
    </source>
</evidence>
<protein>
    <recommendedName>
        <fullName evidence="3">Alanine-rich protein</fullName>
    </recommendedName>
</protein>
<organism evidence="1 2">
    <name type="scientific">Actinophytocola xanthii</name>
    <dbReference type="NCBI Taxonomy" id="1912961"/>
    <lineage>
        <taxon>Bacteria</taxon>
        <taxon>Bacillati</taxon>
        <taxon>Actinomycetota</taxon>
        <taxon>Actinomycetes</taxon>
        <taxon>Pseudonocardiales</taxon>
        <taxon>Pseudonocardiaceae</taxon>
    </lineage>
</organism>
<reference evidence="1 2" key="1">
    <citation type="submission" date="2016-12" db="EMBL/GenBank/DDBJ databases">
        <title>The draft genome sequence of Actinophytocola sp. 11-183.</title>
        <authorList>
            <person name="Wang W."/>
            <person name="Yuan L."/>
        </authorList>
    </citation>
    <scope>NUCLEOTIDE SEQUENCE [LARGE SCALE GENOMIC DNA]</scope>
    <source>
        <strain evidence="1 2">11-183</strain>
    </source>
</reference>
<gene>
    <name evidence="1" type="ORF">BU204_27585</name>
</gene>
<accession>A0A1Q8CGK5</accession>
<sequence>MRREGGPVTTGHAYPWDVLGDPGFTDRALATGVSTVALAAAYHSTRAATPLHHAHQLVHARYAALYRPVRESVWGGRRLRPLAPDWVSIEDSFGVAAAELREAGLRVSAWVVLTHNTRLGTEFPDVAVVNCFGERYPYALCPSSAEVREYAATLAAEAAAGADEVSLEACGQLGVTHLSHHEKTDGAFSPAAARWLSVCCCPACRREWTDRGLDPAEVVATLRTAVAEEARARPGQVPFATELLAARHAATDALRAEVLAGLEVPVTLHAHPDPWETGAAPGLTPTAANDVEALLVPAWPTDPATADLVVHAARTGRPVQAYVTVLGATEPTALPDHWRRLREAGAVDAALYHLGLAPSWRQELFRVFA</sequence>
<name>A0A1Q8CGK5_9PSEU</name>